<name>A0A239FU11_9BACT</name>
<keyword evidence="3" id="KW-1185">Reference proteome</keyword>
<evidence type="ECO:0000256" key="1">
    <source>
        <dbReference type="SAM" id="SignalP"/>
    </source>
</evidence>
<proteinExistence type="predicted"/>
<protein>
    <recommendedName>
        <fullName evidence="4">Heavy-metal resistance</fullName>
    </recommendedName>
</protein>
<organism evidence="2 3">
    <name type="scientific">Pontibacter ummariensis</name>
    <dbReference type="NCBI Taxonomy" id="1610492"/>
    <lineage>
        <taxon>Bacteria</taxon>
        <taxon>Pseudomonadati</taxon>
        <taxon>Bacteroidota</taxon>
        <taxon>Cytophagia</taxon>
        <taxon>Cytophagales</taxon>
        <taxon>Hymenobacteraceae</taxon>
        <taxon>Pontibacter</taxon>
    </lineage>
</organism>
<dbReference type="EMBL" id="FZOQ01000009">
    <property type="protein sequence ID" value="SNS60275.1"/>
    <property type="molecule type" value="Genomic_DNA"/>
</dbReference>
<feature type="signal peptide" evidence="1">
    <location>
        <begin position="1"/>
        <end position="19"/>
    </location>
</feature>
<evidence type="ECO:0008006" key="4">
    <source>
        <dbReference type="Google" id="ProtNLM"/>
    </source>
</evidence>
<accession>A0A239FU11</accession>
<evidence type="ECO:0000313" key="2">
    <source>
        <dbReference type="EMBL" id="SNS60275.1"/>
    </source>
</evidence>
<dbReference type="Proteomes" id="UP000198432">
    <property type="component" value="Unassembled WGS sequence"/>
</dbReference>
<feature type="chain" id="PRO_5012963943" description="Heavy-metal resistance" evidence="1">
    <location>
        <begin position="20"/>
        <end position="132"/>
    </location>
</feature>
<dbReference type="RefSeq" id="WP_089319369.1">
    <property type="nucleotide sequence ID" value="NZ_FZOQ01000009.1"/>
</dbReference>
<sequence>MLKFLLLSLGTLFCTAGHAQHLKVADDGLDRQVLAVSLDGPAMATLEMSRELNLTEQQYAEVERINQQRYQKLAEAENTYATDPILQSRAYRMLAFESSELLKHILSERQMQHLNQLKGNANAQLTEEVKGE</sequence>
<dbReference type="OrthoDB" id="852344at2"/>
<evidence type="ECO:0000313" key="3">
    <source>
        <dbReference type="Proteomes" id="UP000198432"/>
    </source>
</evidence>
<reference evidence="3" key="1">
    <citation type="submission" date="2017-06" db="EMBL/GenBank/DDBJ databases">
        <authorList>
            <person name="Varghese N."/>
            <person name="Submissions S."/>
        </authorList>
    </citation>
    <scope>NUCLEOTIDE SEQUENCE [LARGE SCALE GENOMIC DNA]</scope>
    <source>
        <strain evidence="3">NKM1</strain>
    </source>
</reference>
<dbReference type="AlphaFoldDB" id="A0A239FU11"/>
<keyword evidence="1" id="KW-0732">Signal</keyword>
<gene>
    <name evidence="2" type="ORF">SAMN06296052_109119</name>
</gene>